<accession>A0A5B3GUJ5</accession>
<proteinExistence type="predicted"/>
<gene>
    <name evidence="1" type="ORF">F2Y07_03315</name>
</gene>
<dbReference type="AlphaFoldDB" id="A0A5B3GUJ5"/>
<dbReference type="EMBL" id="VVXJ01000005">
    <property type="protein sequence ID" value="KAA2377180.1"/>
    <property type="molecule type" value="Genomic_DNA"/>
</dbReference>
<evidence type="ECO:0000313" key="1">
    <source>
        <dbReference type="EMBL" id="KAA2377180.1"/>
    </source>
</evidence>
<comment type="caution">
    <text evidence="1">The sequence shown here is derived from an EMBL/GenBank/DDBJ whole genome shotgun (WGS) entry which is preliminary data.</text>
</comment>
<dbReference type="InterPro" id="IPR036390">
    <property type="entry name" value="WH_DNA-bd_sf"/>
</dbReference>
<dbReference type="RefSeq" id="WP_118406889.1">
    <property type="nucleotide sequence ID" value="NZ_CATVWL010000003.1"/>
</dbReference>
<dbReference type="InterPro" id="IPR036388">
    <property type="entry name" value="WH-like_DNA-bd_sf"/>
</dbReference>
<evidence type="ECO:0000313" key="2">
    <source>
        <dbReference type="Proteomes" id="UP000322658"/>
    </source>
</evidence>
<organism evidence="1 2">
    <name type="scientific">Alistipes shahii</name>
    <dbReference type="NCBI Taxonomy" id="328814"/>
    <lineage>
        <taxon>Bacteria</taxon>
        <taxon>Pseudomonadati</taxon>
        <taxon>Bacteroidota</taxon>
        <taxon>Bacteroidia</taxon>
        <taxon>Bacteroidales</taxon>
        <taxon>Rikenellaceae</taxon>
        <taxon>Alistipes</taxon>
    </lineage>
</organism>
<sequence>MNTTSLNSATGSVLGLAELIGISHGKMRTLIGHLCAAGLITSESSNKGTAFRLTDRGEQVLNFTSADVDDFSTILSVIQRPFGIAILHIIKQLTHNAL</sequence>
<dbReference type="Gene3D" id="1.10.10.10">
    <property type="entry name" value="Winged helix-like DNA-binding domain superfamily/Winged helix DNA-binding domain"/>
    <property type="match status" value="1"/>
</dbReference>
<dbReference type="SUPFAM" id="SSF46785">
    <property type="entry name" value="Winged helix' DNA-binding domain"/>
    <property type="match status" value="1"/>
</dbReference>
<name>A0A5B3GUJ5_9BACT</name>
<dbReference type="Proteomes" id="UP000322658">
    <property type="component" value="Unassembled WGS sequence"/>
</dbReference>
<reference evidence="1 2" key="1">
    <citation type="journal article" date="2019" name="Nat. Med.">
        <title>A library of human gut bacterial isolates paired with longitudinal multiomics data enables mechanistic microbiome research.</title>
        <authorList>
            <person name="Poyet M."/>
            <person name="Groussin M."/>
            <person name="Gibbons S.M."/>
            <person name="Avila-Pacheco J."/>
            <person name="Jiang X."/>
            <person name="Kearney S.M."/>
            <person name="Perrotta A.R."/>
            <person name="Berdy B."/>
            <person name="Zhao S."/>
            <person name="Lieberman T.D."/>
            <person name="Swanson P.K."/>
            <person name="Smith M."/>
            <person name="Roesemann S."/>
            <person name="Alexander J.E."/>
            <person name="Rich S.A."/>
            <person name="Livny J."/>
            <person name="Vlamakis H."/>
            <person name="Clish C."/>
            <person name="Bullock K."/>
            <person name="Deik A."/>
            <person name="Scott J."/>
            <person name="Pierce K.A."/>
            <person name="Xavier R.J."/>
            <person name="Alm E.J."/>
        </authorList>
    </citation>
    <scope>NUCLEOTIDE SEQUENCE [LARGE SCALE GENOMIC DNA]</scope>
    <source>
        <strain evidence="1 2">BIOML-A1</strain>
    </source>
</reference>
<protein>
    <submittedName>
        <fullName evidence="1">Uncharacterized protein</fullName>
    </submittedName>
</protein>